<organism evidence="2 3">
    <name type="scientific">Solidesulfovibrio carbinoliphilus subsp. oakridgensis</name>
    <dbReference type="NCBI Taxonomy" id="694327"/>
    <lineage>
        <taxon>Bacteria</taxon>
        <taxon>Pseudomonadati</taxon>
        <taxon>Thermodesulfobacteriota</taxon>
        <taxon>Desulfovibrionia</taxon>
        <taxon>Desulfovibrionales</taxon>
        <taxon>Desulfovibrionaceae</taxon>
        <taxon>Solidesulfovibrio</taxon>
    </lineage>
</organism>
<feature type="signal peptide" evidence="1">
    <location>
        <begin position="1"/>
        <end position="23"/>
    </location>
</feature>
<dbReference type="STRING" id="694327.DFW101_0102"/>
<feature type="chain" id="PRO_5003503418" evidence="1">
    <location>
        <begin position="24"/>
        <end position="405"/>
    </location>
</feature>
<dbReference type="OrthoDB" id="5405095at2"/>
<gene>
    <name evidence="2" type="ORF">DFW101_0102</name>
</gene>
<name>G7QCG3_9BACT</name>
<dbReference type="EMBL" id="CM001368">
    <property type="protein sequence ID" value="EHJ46119.1"/>
    <property type="molecule type" value="Genomic_DNA"/>
</dbReference>
<protein>
    <submittedName>
        <fullName evidence="2">PEP-CTERM system associated protein</fullName>
    </submittedName>
</protein>
<evidence type="ECO:0000256" key="1">
    <source>
        <dbReference type="SAM" id="SignalP"/>
    </source>
</evidence>
<keyword evidence="3" id="KW-1185">Reference proteome</keyword>
<accession>G7QCG3</accession>
<dbReference type="HOGENOM" id="CLU_054172_0_0_7"/>
<proteinExistence type="predicted"/>
<dbReference type="RefSeq" id="WP_009179577.1">
    <property type="nucleotide sequence ID" value="NZ_CM001368.1"/>
</dbReference>
<dbReference type="SUPFAM" id="SSF56935">
    <property type="entry name" value="Porins"/>
    <property type="match status" value="1"/>
</dbReference>
<keyword evidence="1" id="KW-0732">Signal</keyword>
<evidence type="ECO:0000313" key="3">
    <source>
        <dbReference type="Proteomes" id="UP000004662"/>
    </source>
</evidence>
<sequence>MRQRFLLIPVLAFSLLSSVPCRAEFEYRASVSAGQEYNSNVNESSNPKADFITIMSTSVQALYAGPRLNTSVDYQGDLRLYDTGQRQDELLNSLEAKASFQVIKELLLLEVADSNHMVYYNAAKGDTHSADSTEDQVNQNILSGGLILTPRINDRTTTSLGYRVSSSLYDSNDAVNKMTQTAYAEVLHALTPRMDIGGTLQYQYQNTSEGDVSRYMASGVARYTYGDGCYVFGRVGAVQSVYNVGSSTLLPVASAGLTHTLGRTTFLLQAQADYVDNPSSVYNSYKTLYSATVTRTFERGTVSAYAGYSNYSGQDTNQTNDLTTTLQGTYELTPRLGSTLSLSRIGSVASGDSADRYYLTAEMRYQLPKDASVKLYYQYKRNEAASSGESSYNVNIIGLALSKSF</sequence>
<reference evidence="3" key="1">
    <citation type="journal article" date="2015" name="Genome Announc.">
        <title>High-Quality Draft Genome Sequence of Desulfovibrio carbinoliphilus FW-101-2B, an Organic Acid-Oxidizing Sulfate-Reducing Bacterium Isolated from Uranium(VI)-Contaminated Groundwater.</title>
        <authorList>
            <person name="Ramsay B.D."/>
            <person name="Hwang C."/>
            <person name="Woo H.L."/>
            <person name="Carroll S.L."/>
            <person name="Lucas S."/>
            <person name="Han J."/>
            <person name="Lapidus A.L."/>
            <person name="Cheng J.F."/>
            <person name="Goodwin L.A."/>
            <person name="Pitluck S."/>
            <person name="Peters L."/>
            <person name="Chertkov O."/>
            <person name="Held B."/>
            <person name="Detter J.C."/>
            <person name="Han C.S."/>
            <person name="Tapia R."/>
            <person name="Land M.L."/>
            <person name="Hauser L.J."/>
            <person name="Kyrpides N.C."/>
            <person name="Ivanova N.N."/>
            <person name="Mikhailova N."/>
            <person name="Pagani I."/>
            <person name="Woyke T."/>
            <person name="Arkin A.P."/>
            <person name="Dehal P."/>
            <person name="Chivian D."/>
            <person name="Criddle C.S."/>
            <person name="Wu W."/>
            <person name="Chakraborty R."/>
            <person name="Hazen T.C."/>
            <person name="Fields M.W."/>
        </authorList>
    </citation>
    <scope>NUCLEOTIDE SEQUENCE [LARGE SCALE GENOMIC DNA]</scope>
    <source>
        <strain evidence="3">FW-101-2B</strain>
    </source>
</reference>
<dbReference type="eggNOG" id="COG5338">
    <property type="taxonomic scope" value="Bacteria"/>
</dbReference>
<evidence type="ECO:0000313" key="2">
    <source>
        <dbReference type="EMBL" id="EHJ46119.1"/>
    </source>
</evidence>
<dbReference type="Proteomes" id="UP000004662">
    <property type="component" value="Chromosome"/>
</dbReference>
<dbReference type="AlphaFoldDB" id="G7QCG3"/>